<dbReference type="AlphaFoldDB" id="A0A840WXV1"/>
<dbReference type="RefSeq" id="WP_184008108.1">
    <property type="nucleotide sequence ID" value="NZ_JACIJS010000001.1"/>
</dbReference>
<sequence>MRYAILVLIALACASPAAAQLSGDVKVLHRMALKILNQLQKSSFAQNRELCGVFYKRSDGHIYASRVVTGMEATCAPPREVAPGSEVIATFHTHGPHSPSYDAEVPSLQDLQGDIAGGTYGYVSTPGGRVWFIHPIRETAELLCDVGCVHADPRYDPRDTRQIARRYSVGKLAAR</sequence>
<dbReference type="Pfam" id="PF14220">
    <property type="entry name" value="DUF4329"/>
    <property type="match status" value="1"/>
</dbReference>
<reference evidence="3 4" key="1">
    <citation type="submission" date="2020-08" db="EMBL/GenBank/DDBJ databases">
        <title>Genomic Encyclopedia of Type Strains, Phase IV (KMG-IV): sequencing the most valuable type-strain genomes for metagenomic binning, comparative biology and taxonomic classification.</title>
        <authorList>
            <person name="Goeker M."/>
        </authorList>
    </citation>
    <scope>NUCLEOTIDE SEQUENCE [LARGE SCALE GENOMIC DNA]</scope>
    <source>
        <strain evidence="3 4">DSM 103377</strain>
    </source>
</reference>
<evidence type="ECO:0000313" key="4">
    <source>
        <dbReference type="Proteomes" id="UP000553766"/>
    </source>
</evidence>
<proteinExistence type="predicted"/>
<name>A0A840WXV1_9RHOB</name>
<keyword evidence="4" id="KW-1185">Reference proteome</keyword>
<dbReference type="EMBL" id="JACIJS010000001">
    <property type="protein sequence ID" value="MBB5514495.1"/>
    <property type="molecule type" value="Genomic_DNA"/>
</dbReference>
<gene>
    <name evidence="3" type="ORF">FHS89_000493</name>
</gene>
<dbReference type="InterPro" id="IPR025479">
    <property type="entry name" value="DUF4329"/>
</dbReference>
<evidence type="ECO:0000256" key="1">
    <source>
        <dbReference type="SAM" id="SignalP"/>
    </source>
</evidence>
<feature type="domain" description="DUF4329" evidence="2">
    <location>
        <begin position="31"/>
        <end position="144"/>
    </location>
</feature>
<protein>
    <recommendedName>
        <fullName evidence="2">DUF4329 domain-containing protein</fullName>
    </recommendedName>
</protein>
<feature type="chain" id="PRO_5032323672" description="DUF4329 domain-containing protein" evidence="1">
    <location>
        <begin position="20"/>
        <end position="175"/>
    </location>
</feature>
<comment type="caution">
    <text evidence="3">The sequence shown here is derived from an EMBL/GenBank/DDBJ whole genome shotgun (WGS) entry which is preliminary data.</text>
</comment>
<dbReference type="Proteomes" id="UP000553766">
    <property type="component" value="Unassembled WGS sequence"/>
</dbReference>
<accession>A0A840WXV1</accession>
<feature type="signal peptide" evidence="1">
    <location>
        <begin position="1"/>
        <end position="19"/>
    </location>
</feature>
<organism evidence="3 4">
    <name type="scientific">Rubricella aquisinus</name>
    <dbReference type="NCBI Taxonomy" id="2028108"/>
    <lineage>
        <taxon>Bacteria</taxon>
        <taxon>Pseudomonadati</taxon>
        <taxon>Pseudomonadota</taxon>
        <taxon>Alphaproteobacteria</taxon>
        <taxon>Rhodobacterales</taxon>
        <taxon>Paracoccaceae</taxon>
        <taxon>Rubricella</taxon>
    </lineage>
</organism>
<evidence type="ECO:0000259" key="2">
    <source>
        <dbReference type="Pfam" id="PF14220"/>
    </source>
</evidence>
<keyword evidence="1" id="KW-0732">Signal</keyword>
<evidence type="ECO:0000313" key="3">
    <source>
        <dbReference type="EMBL" id="MBB5514495.1"/>
    </source>
</evidence>